<sequence>MDFAQLKIELNSVGKESNLKLNIDGINIHLEKEIVSQLGPFFENQEVLNDSSKAAIELILQNCNIEIKVCLGEF</sequence>
<evidence type="ECO:0000313" key="2">
    <source>
        <dbReference type="Proteomes" id="UP001497535"/>
    </source>
</evidence>
<evidence type="ECO:0000313" key="1">
    <source>
        <dbReference type="EMBL" id="CAK5115551.1"/>
    </source>
</evidence>
<accession>A0ACB1B076</accession>
<dbReference type="EMBL" id="CAVMJV010000155">
    <property type="protein sequence ID" value="CAK5115551.1"/>
    <property type="molecule type" value="Genomic_DNA"/>
</dbReference>
<reference evidence="1" key="1">
    <citation type="submission" date="2023-11" db="EMBL/GenBank/DDBJ databases">
        <authorList>
            <person name="Poullet M."/>
        </authorList>
    </citation>
    <scope>NUCLEOTIDE SEQUENCE</scope>
    <source>
        <strain evidence="1">E1834</strain>
    </source>
</reference>
<name>A0ACB1B076_MELEN</name>
<dbReference type="Proteomes" id="UP001497535">
    <property type="component" value="Unassembled WGS sequence"/>
</dbReference>
<gene>
    <name evidence="1" type="ORF">MENTE1834_LOCUS45620</name>
</gene>
<comment type="caution">
    <text evidence="1">The sequence shown here is derived from an EMBL/GenBank/DDBJ whole genome shotgun (WGS) entry which is preliminary data.</text>
</comment>
<organism evidence="1 2">
    <name type="scientific">Meloidogyne enterolobii</name>
    <name type="common">Root-knot nematode worm</name>
    <name type="synonym">Meloidogyne mayaguensis</name>
    <dbReference type="NCBI Taxonomy" id="390850"/>
    <lineage>
        <taxon>Eukaryota</taxon>
        <taxon>Metazoa</taxon>
        <taxon>Ecdysozoa</taxon>
        <taxon>Nematoda</taxon>
        <taxon>Chromadorea</taxon>
        <taxon>Rhabditida</taxon>
        <taxon>Tylenchina</taxon>
        <taxon>Tylenchomorpha</taxon>
        <taxon>Tylenchoidea</taxon>
        <taxon>Meloidogynidae</taxon>
        <taxon>Meloidogyninae</taxon>
        <taxon>Meloidogyne</taxon>
    </lineage>
</organism>
<protein>
    <submittedName>
        <fullName evidence="1">Uncharacterized protein</fullName>
    </submittedName>
</protein>
<proteinExistence type="predicted"/>
<keyword evidence="2" id="KW-1185">Reference proteome</keyword>